<dbReference type="SUPFAM" id="SSF52540">
    <property type="entry name" value="P-loop containing nucleoside triphosphate hydrolases"/>
    <property type="match status" value="1"/>
</dbReference>
<dbReference type="PANTHER" id="PTHR12083">
    <property type="entry name" value="BIFUNCTIONAL POLYNUCLEOTIDE PHOSPHATASE/KINASE"/>
    <property type="match status" value="1"/>
</dbReference>
<evidence type="ECO:0000313" key="2">
    <source>
        <dbReference type="Proteomes" id="UP001596392"/>
    </source>
</evidence>
<name>A0ABW2H0A4_9ACTN</name>
<accession>A0ABW2H0A4</accession>
<comment type="caution">
    <text evidence="1">The sequence shown here is derived from an EMBL/GenBank/DDBJ whole genome shotgun (WGS) entry which is preliminary data.</text>
</comment>
<gene>
    <name evidence="1" type="ORF">ACFQO7_19235</name>
</gene>
<organism evidence="1 2">
    <name type="scientific">Catellatospora aurea</name>
    <dbReference type="NCBI Taxonomy" id="1337874"/>
    <lineage>
        <taxon>Bacteria</taxon>
        <taxon>Bacillati</taxon>
        <taxon>Actinomycetota</taxon>
        <taxon>Actinomycetes</taxon>
        <taxon>Micromonosporales</taxon>
        <taxon>Micromonosporaceae</taxon>
        <taxon>Catellatospora</taxon>
    </lineage>
</organism>
<sequence>MPVELAVLIGLQASGKSTFCRTVLADGRAVVSKDDFRNARNRQRRQLRLVGEALAAGRSVVVDNTNPSPEQWQPLIEAAREHGASVVGYWFPPDPAGSAARNAVRDDRTRVPAAGLRAVLRELRRPSRADGFDRLYAVSFDGAGGFRVEVLEEER</sequence>
<proteinExistence type="predicted"/>
<keyword evidence="2" id="KW-1185">Reference proteome</keyword>
<dbReference type="RefSeq" id="WP_376807638.1">
    <property type="nucleotide sequence ID" value="NZ_JBHTAC010000018.1"/>
</dbReference>
<dbReference type="Proteomes" id="UP001596392">
    <property type="component" value="Unassembled WGS sequence"/>
</dbReference>
<dbReference type="PANTHER" id="PTHR12083:SF9">
    <property type="entry name" value="BIFUNCTIONAL POLYNUCLEOTIDE PHOSPHATASE_KINASE"/>
    <property type="match status" value="1"/>
</dbReference>
<dbReference type="Gene3D" id="3.40.50.300">
    <property type="entry name" value="P-loop containing nucleotide triphosphate hydrolases"/>
    <property type="match status" value="1"/>
</dbReference>
<dbReference type="EMBL" id="JBHTAC010000018">
    <property type="protein sequence ID" value="MFC7244615.1"/>
    <property type="molecule type" value="Genomic_DNA"/>
</dbReference>
<protein>
    <submittedName>
        <fullName evidence="1">AAA family ATPase</fullName>
    </submittedName>
</protein>
<dbReference type="Pfam" id="PF13671">
    <property type="entry name" value="AAA_33"/>
    <property type="match status" value="1"/>
</dbReference>
<dbReference type="InterPro" id="IPR027417">
    <property type="entry name" value="P-loop_NTPase"/>
</dbReference>
<evidence type="ECO:0000313" key="1">
    <source>
        <dbReference type="EMBL" id="MFC7244615.1"/>
    </source>
</evidence>
<reference evidence="2" key="1">
    <citation type="journal article" date="2019" name="Int. J. Syst. Evol. Microbiol.">
        <title>The Global Catalogue of Microorganisms (GCM) 10K type strain sequencing project: providing services to taxonomists for standard genome sequencing and annotation.</title>
        <authorList>
            <consortium name="The Broad Institute Genomics Platform"/>
            <consortium name="The Broad Institute Genome Sequencing Center for Infectious Disease"/>
            <person name="Wu L."/>
            <person name="Ma J."/>
        </authorList>
    </citation>
    <scope>NUCLEOTIDE SEQUENCE [LARGE SCALE GENOMIC DNA]</scope>
    <source>
        <strain evidence="2">CGMCC 1.9106</strain>
    </source>
</reference>